<keyword evidence="1" id="KW-0812">Transmembrane</keyword>
<dbReference type="GeneID" id="54304381"/>
<dbReference type="AlphaFoldDB" id="A0A6A6BAL4"/>
<name>A0A6A6BAL4_9PEZI</name>
<keyword evidence="1" id="KW-1133">Transmembrane helix</keyword>
<organism evidence="2 3">
    <name type="scientific">Aplosporella prunicola CBS 121167</name>
    <dbReference type="NCBI Taxonomy" id="1176127"/>
    <lineage>
        <taxon>Eukaryota</taxon>
        <taxon>Fungi</taxon>
        <taxon>Dikarya</taxon>
        <taxon>Ascomycota</taxon>
        <taxon>Pezizomycotina</taxon>
        <taxon>Dothideomycetes</taxon>
        <taxon>Dothideomycetes incertae sedis</taxon>
        <taxon>Botryosphaeriales</taxon>
        <taxon>Aplosporellaceae</taxon>
        <taxon>Aplosporella</taxon>
    </lineage>
</organism>
<proteinExistence type="predicted"/>
<evidence type="ECO:0000313" key="3">
    <source>
        <dbReference type="Proteomes" id="UP000799438"/>
    </source>
</evidence>
<protein>
    <submittedName>
        <fullName evidence="2">Uncharacterized protein</fullName>
    </submittedName>
</protein>
<evidence type="ECO:0000256" key="1">
    <source>
        <dbReference type="SAM" id="Phobius"/>
    </source>
</evidence>
<keyword evidence="3" id="KW-1185">Reference proteome</keyword>
<reference evidence="2" key="1">
    <citation type="journal article" date="2020" name="Stud. Mycol.">
        <title>101 Dothideomycetes genomes: a test case for predicting lifestyles and emergence of pathogens.</title>
        <authorList>
            <person name="Haridas S."/>
            <person name="Albert R."/>
            <person name="Binder M."/>
            <person name="Bloem J."/>
            <person name="Labutti K."/>
            <person name="Salamov A."/>
            <person name="Andreopoulos B."/>
            <person name="Baker S."/>
            <person name="Barry K."/>
            <person name="Bills G."/>
            <person name="Bluhm B."/>
            <person name="Cannon C."/>
            <person name="Castanera R."/>
            <person name="Culley D."/>
            <person name="Daum C."/>
            <person name="Ezra D."/>
            <person name="Gonzalez J."/>
            <person name="Henrissat B."/>
            <person name="Kuo A."/>
            <person name="Liang C."/>
            <person name="Lipzen A."/>
            <person name="Lutzoni F."/>
            <person name="Magnuson J."/>
            <person name="Mondo S."/>
            <person name="Nolan M."/>
            <person name="Ohm R."/>
            <person name="Pangilinan J."/>
            <person name="Park H.-J."/>
            <person name="Ramirez L."/>
            <person name="Alfaro M."/>
            <person name="Sun H."/>
            <person name="Tritt A."/>
            <person name="Yoshinaga Y."/>
            <person name="Zwiers L.-H."/>
            <person name="Turgeon B."/>
            <person name="Goodwin S."/>
            <person name="Spatafora J."/>
            <person name="Crous P."/>
            <person name="Grigoriev I."/>
        </authorList>
    </citation>
    <scope>NUCLEOTIDE SEQUENCE</scope>
    <source>
        <strain evidence="2">CBS 121167</strain>
    </source>
</reference>
<keyword evidence="1" id="KW-0472">Membrane</keyword>
<feature type="transmembrane region" description="Helical" evidence="1">
    <location>
        <begin position="67"/>
        <end position="91"/>
    </location>
</feature>
<dbReference type="RefSeq" id="XP_033395660.1">
    <property type="nucleotide sequence ID" value="XM_033546874.1"/>
</dbReference>
<sequence length="173" mass="19682">MCGIMDSYGLMDYLNFLVWCVYGREKVWVVGRRTERQKKKKIKSSCGWMDGWEEGIALHAGSGVEGLLAVMCLSFCSFLYIYINFYCFLPFGPASSPRTRLALLLGSLCDIVFPRRHRSLLGQVTKHPMLASPVRYRSVSNDLLYLIIRRSAPASSRCMSCPVRAPVCRFYPC</sequence>
<dbReference type="EMBL" id="ML995491">
    <property type="protein sequence ID" value="KAF2139947.1"/>
    <property type="molecule type" value="Genomic_DNA"/>
</dbReference>
<evidence type="ECO:0000313" key="2">
    <source>
        <dbReference type="EMBL" id="KAF2139947.1"/>
    </source>
</evidence>
<accession>A0A6A6BAL4</accession>
<gene>
    <name evidence="2" type="ORF">K452DRAFT_58514</name>
</gene>
<dbReference type="Proteomes" id="UP000799438">
    <property type="component" value="Unassembled WGS sequence"/>
</dbReference>